<evidence type="ECO:0000313" key="3">
    <source>
        <dbReference type="Proteomes" id="UP001215280"/>
    </source>
</evidence>
<keyword evidence="3" id="KW-1185">Reference proteome</keyword>
<gene>
    <name evidence="2" type="ORF">DFH07DRAFT_765457</name>
</gene>
<accession>A0AAD7K7W1</accession>
<dbReference type="EMBL" id="JARJLG010000006">
    <property type="protein sequence ID" value="KAJ7780159.1"/>
    <property type="molecule type" value="Genomic_DNA"/>
</dbReference>
<evidence type="ECO:0000313" key="2">
    <source>
        <dbReference type="EMBL" id="KAJ7780159.1"/>
    </source>
</evidence>
<evidence type="ECO:0000256" key="1">
    <source>
        <dbReference type="SAM" id="MobiDB-lite"/>
    </source>
</evidence>
<dbReference type="Proteomes" id="UP001215280">
    <property type="component" value="Unassembled WGS sequence"/>
</dbReference>
<proteinExistence type="predicted"/>
<feature type="region of interest" description="Disordered" evidence="1">
    <location>
        <begin position="146"/>
        <end position="166"/>
    </location>
</feature>
<name>A0AAD7K7W1_9AGAR</name>
<dbReference type="AlphaFoldDB" id="A0AAD7K7W1"/>
<reference evidence="2" key="1">
    <citation type="submission" date="2023-03" db="EMBL/GenBank/DDBJ databases">
        <title>Massive genome expansion in bonnet fungi (Mycena s.s.) driven by repeated elements and novel gene families across ecological guilds.</title>
        <authorList>
            <consortium name="Lawrence Berkeley National Laboratory"/>
            <person name="Harder C.B."/>
            <person name="Miyauchi S."/>
            <person name="Viragh M."/>
            <person name="Kuo A."/>
            <person name="Thoen E."/>
            <person name="Andreopoulos B."/>
            <person name="Lu D."/>
            <person name="Skrede I."/>
            <person name="Drula E."/>
            <person name="Henrissat B."/>
            <person name="Morin E."/>
            <person name="Kohler A."/>
            <person name="Barry K."/>
            <person name="LaButti K."/>
            <person name="Morin E."/>
            <person name="Salamov A."/>
            <person name="Lipzen A."/>
            <person name="Mereny Z."/>
            <person name="Hegedus B."/>
            <person name="Baldrian P."/>
            <person name="Stursova M."/>
            <person name="Weitz H."/>
            <person name="Taylor A."/>
            <person name="Grigoriev I.V."/>
            <person name="Nagy L.G."/>
            <person name="Martin F."/>
            <person name="Kauserud H."/>
        </authorList>
    </citation>
    <scope>NUCLEOTIDE SEQUENCE</scope>
    <source>
        <strain evidence="2">CBHHK188m</strain>
    </source>
</reference>
<comment type="caution">
    <text evidence="2">The sequence shown here is derived from an EMBL/GenBank/DDBJ whole genome shotgun (WGS) entry which is preliminary data.</text>
</comment>
<sequence length="245" mass="26845">MCRVVPHNTSVWPACHICICTGPLGLASSGVHKYVALNAIYPAPALGIQDQCQPPCALGMVLVFLSHLLILRSFYFSQNDFVSIFAVGQFVVFFLVSPAPQTTHKWDEAGRRVSRTSLVTLLEVHVSGLALSQTKRLRVEKIHPLRKQKSKKRGEKVTRPDTDEDITELPSVPHIPIIIPDSLGTGNNIPVPPHLSDPSTPLTEILNTGDPEACDPEDTPAPEGIVKLFLEEMLAAVKDQTERHA</sequence>
<organism evidence="2 3">
    <name type="scientific">Mycena maculata</name>
    <dbReference type="NCBI Taxonomy" id="230809"/>
    <lineage>
        <taxon>Eukaryota</taxon>
        <taxon>Fungi</taxon>
        <taxon>Dikarya</taxon>
        <taxon>Basidiomycota</taxon>
        <taxon>Agaricomycotina</taxon>
        <taxon>Agaricomycetes</taxon>
        <taxon>Agaricomycetidae</taxon>
        <taxon>Agaricales</taxon>
        <taxon>Marasmiineae</taxon>
        <taxon>Mycenaceae</taxon>
        <taxon>Mycena</taxon>
    </lineage>
</organism>
<protein>
    <submittedName>
        <fullName evidence="2">Uncharacterized protein</fullName>
    </submittedName>
</protein>